<dbReference type="GO" id="GO:0003677">
    <property type="term" value="F:DNA binding"/>
    <property type="evidence" value="ECO:0007669"/>
    <property type="project" value="UniProtKB-KW"/>
</dbReference>
<feature type="coiled-coil region" evidence="4">
    <location>
        <begin position="81"/>
        <end position="108"/>
    </location>
</feature>
<dbReference type="InterPro" id="IPR047057">
    <property type="entry name" value="MerR_fam"/>
</dbReference>
<evidence type="ECO:0000256" key="4">
    <source>
        <dbReference type="SAM" id="Coils"/>
    </source>
</evidence>
<keyword evidence="4" id="KW-0175">Coiled coil</keyword>
<keyword evidence="7" id="KW-1185">Reference proteome</keyword>
<sequence>MRIGALAHAAGVSTKTIRCYEQAGLLPAPPRTPSGYRDYPPDAAERLALIRAAQTAGLTLAEVRRVLSLRDAGHVTCGHVTALIEERLRHVEARIAALERVKASLRRLTEAEVEVEATGDRCGQGDNGAVSAVLDGGRTG</sequence>
<dbReference type="PRINTS" id="PR00040">
    <property type="entry name" value="HTHMERR"/>
</dbReference>
<evidence type="ECO:0000313" key="7">
    <source>
        <dbReference type="Proteomes" id="UP000675554"/>
    </source>
</evidence>
<evidence type="ECO:0000259" key="5">
    <source>
        <dbReference type="PROSITE" id="PS50937"/>
    </source>
</evidence>
<dbReference type="CDD" id="cd04770">
    <property type="entry name" value="HTH_HMRTR"/>
    <property type="match status" value="1"/>
</dbReference>
<dbReference type="PANTHER" id="PTHR30204:SF94">
    <property type="entry name" value="HEAVY METAL-DEPENDENT TRANSCRIPTIONAL REGULATOR HI_0293-RELATED"/>
    <property type="match status" value="1"/>
</dbReference>
<comment type="caution">
    <text evidence="6">The sequence shown here is derived from an EMBL/GenBank/DDBJ whole genome shotgun (WGS) entry which is preliminary data.</text>
</comment>
<feature type="domain" description="HTH merR-type" evidence="5">
    <location>
        <begin position="1"/>
        <end position="69"/>
    </location>
</feature>
<dbReference type="Gene3D" id="1.10.1660.10">
    <property type="match status" value="1"/>
</dbReference>
<dbReference type="PROSITE" id="PS00552">
    <property type="entry name" value="HTH_MERR_1"/>
    <property type="match status" value="1"/>
</dbReference>
<dbReference type="SUPFAM" id="SSF46955">
    <property type="entry name" value="Putative DNA-binding domain"/>
    <property type="match status" value="1"/>
</dbReference>
<dbReference type="Proteomes" id="UP000675554">
    <property type="component" value="Unassembled WGS sequence"/>
</dbReference>
<dbReference type="PROSITE" id="PS50937">
    <property type="entry name" value="HTH_MERR_2"/>
    <property type="match status" value="1"/>
</dbReference>
<dbReference type="AlphaFoldDB" id="A0A8T4IZL3"/>
<gene>
    <name evidence="6" type="ORF">KDA82_33320</name>
</gene>
<protein>
    <submittedName>
        <fullName evidence="6">Heavy metal-responsive transcriptional regulator</fullName>
    </submittedName>
</protein>
<dbReference type="InterPro" id="IPR000551">
    <property type="entry name" value="MerR-type_HTH_dom"/>
</dbReference>
<keyword evidence="1" id="KW-0805">Transcription regulation</keyword>
<keyword evidence="3" id="KW-0804">Transcription</keyword>
<keyword evidence="2" id="KW-0238">DNA-binding</keyword>
<dbReference type="InterPro" id="IPR009061">
    <property type="entry name" value="DNA-bd_dom_put_sf"/>
</dbReference>
<dbReference type="EMBL" id="JAGSMN010001066">
    <property type="protein sequence ID" value="MBR7677786.1"/>
    <property type="molecule type" value="Genomic_DNA"/>
</dbReference>
<organism evidence="6 7">
    <name type="scientific">Streptomyces daliensis</name>
    <dbReference type="NCBI Taxonomy" id="299421"/>
    <lineage>
        <taxon>Bacteria</taxon>
        <taxon>Bacillati</taxon>
        <taxon>Actinomycetota</taxon>
        <taxon>Actinomycetes</taxon>
        <taxon>Kitasatosporales</taxon>
        <taxon>Streptomycetaceae</taxon>
        <taxon>Streptomyces</taxon>
    </lineage>
</organism>
<evidence type="ECO:0000256" key="3">
    <source>
        <dbReference type="ARBA" id="ARBA00023163"/>
    </source>
</evidence>
<evidence type="ECO:0000256" key="2">
    <source>
        <dbReference type="ARBA" id="ARBA00023125"/>
    </source>
</evidence>
<dbReference type="Pfam" id="PF13411">
    <property type="entry name" value="MerR_1"/>
    <property type="match status" value="1"/>
</dbReference>
<name>A0A8T4IZL3_9ACTN</name>
<proteinExistence type="predicted"/>
<evidence type="ECO:0000256" key="1">
    <source>
        <dbReference type="ARBA" id="ARBA00023015"/>
    </source>
</evidence>
<dbReference type="SMART" id="SM00422">
    <property type="entry name" value="HTH_MERR"/>
    <property type="match status" value="1"/>
</dbReference>
<dbReference type="PANTHER" id="PTHR30204">
    <property type="entry name" value="REDOX-CYCLING DRUG-SENSING TRANSCRIPTIONAL ACTIVATOR SOXR"/>
    <property type="match status" value="1"/>
</dbReference>
<dbReference type="GO" id="GO:0003700">
    <property type="term" value="F:DNA-binding transcription factor activity"/>
    <property type="evidence" value="ECO:0007669"/>
    <property type="project" value="InterPro"/>
</dbReference>
<accession>A0A8T4IZL3</accession>
<evidence type="ECO:0000313" key="6">
    <source>
        <dbReference type="EMBL" id="MBR7677786.1"/>
    </source>
</evidence>
<reference evidence="6" key="1">
    <citation type="submission" date="2021-04" db="EMBL/GenBank/DDBJ databases">
        <title>Sequencing of actinobacteria type strains.</title>
        <authorList>
            <person name="Nguyen G.-S."/>
            <person name="Wentzel A."/>
        </authorList>
    </citation>
    <scope>NUCLEOTIDE SEQUENCE</scope>
    <source>
        <strain evidence="6">DSM 42095</strain>
    </source>
</reference>